<feature type="domain" description="Multidrug resistance protein MdtA-like C-terminal permuted SH3" evidence="5">
    <location>
        <begin position="320"/>
        <end position="365"/>
    </location>
</feature>
<evidence type="ECO:0000256" key="2">
    <source>
        <dbReference type="SAM" id="Coils"/>
    </source>
</evidence>
<dbReference type="InterPro" id="IPR058627">
    <property type="entry name" value="MdtA-like_C"/>
</dbReference>
<feature type="coiled-coil region" evidence="2">
    <location>
        <begin position="169"/>
        <end position="196"/>
    </location>
</feature>
<dbReference type="Pfam" id="PF25954">
    <property type="entry name" value="Beta-barrel_RND_2"/>
    <property type="match status" value="1"/>
</dbReference>
<dbReference type="InterPro" id="IPR058792">
    <property type="entry name" value="Beta-barrel_RND_2"/>
</dbReference>
<accession>A0A1D8AVT0</accession>
<comment type="similarity">
    <text evidence="1">Belongs to the membrane fusion protein (MFP) (TC 8.A.1) family.</text>
</comment>
<dbReference type="PANTHER" id="PTHR30469">
    <property type="entry name" value="MULTIDRUG RESISTANCE PROTEIN MDTA"/>
    <property type="match status" value="1"/>
</dbReference>
<protein>
    <submittedName>
        <fullName evidence="6">Macrolide export protein MacA</fullName>
    </submittedName>
</protein>
<dbReference type="Proteomes" id="UP000095228">
    <property type="component" value="Chromosome"/>
</dbReference>
<keyword evidence="7" id="KW-1185">Reference proteome</keyword>
<organism evidence="6 7">
    <name type="scientific">Lacunisphaera limnophila</name>
    <dbReference type="NCBI Taxonomy" id="1838286"/>
    <lineage>
        <taxon>Bacteria</taxon>
        <taxon>Pseudomonadati</taxon>
        <taxon>Verrucomicrobiota</taxon>
        <taxon>Opitutia</taxon>
        <taxon>Opitutales</taxon>
        <taxon>Opitutaceae</taxon>
        <taxon>Lacunisphaera</taxon>
    </lineage>
</organism>
<evidence type="ECO:0000256" key="3">
    <source>
        <dbReference type="SAM" id="Phobius"/>
    </source>
</evidence>
<evidence type="ECO:0000313" key="7">
    <source>
        <dbReference type="Proteomes" id="UP000095228"/>
    </source>
</evidence>
<dbReference type="Gene3D" id="2.40.50.100">
    <property type="match status" value="1"/>
</dbReference>
<dbReference type="STRING" id="1838286.Verru16b_02077"/>
<dbReference type="KEGG" id="obg:Verru16b_02077"/>
<dbReference type="InterPro" id="IPR006143">
    <property type="entry name" value="RND_pump_MFP"/>
</dbReference>
<dbReference type="Gene3D" id="1.10.287.470">
    <property type="entry name" value="Helix hairpin bin"/>
    <property type="match status" value="1"/>
</dbReference>
<evidence type="ECO:0000256" key="1">
    <source>
        <dbReference type="ARBA" id="ARBA00009477"/>
    </source>
</evidence>
<sequence>MSTPAAPTSRRWLWRALVLGAVAAGLWYVFSVVLRPVAVVAAAKPGRAINAVPGSVEVKAEYLMELKSEVGGRIVASVLDPGRPVAKDEVLVQLDTGDADLEIERITNEVAAARRRQEVGSTLRAEVENKRDSLAEMERAVKAGAKPLADFEKEQRLYQQLVQRMDLDEVNLRLALENFENALRAKQREKAKMTIVAPTDGVISEVSLAARVGDLIGRDNVIATLISSSRAVEAKISEENFAGLKLGQKASVRFLGYGNKSFPATITKILPTANPETQRYTVHLAVDLEVDKLVPGLTGEVTIVIGQREGAAVIPRRALRGSEVFVVTDGRIELRKVELGYVSNTDVEILSGLALGDLVIVEELDLYRPGSRVRTKLLQ</sequence>
<dbReference type="SUPFAM" id="SSF111369">
    <property type="entry name" value="HlyD-like secretion proteins"/>
    <property type="match status" value="1"/>
</dbReference>
<dbReference type="EMBL" id="CP016094">
    <property type="protein sequence ID" value="AOS45008.1"/>
    <property type="molecule type" value="Genomic_DNA"/>
</dbReference>
<dbReference type="GO" id="GO:0015562">
    <property type="term" value="F:efflux transmembrane transporter activity"/>
    <property type="evidence" value="ECO:0007669"/>
    <property type="project" value="TreeGrafter"/>
</dbReference>
<proteinExistence type="inferred from homology"/>
<evidence type="ECO:0000313" key="6">
    <source>
        <dbReference type="EMBL" id="AOS45008.1"/>
    </source>
</evidence>
<feature type="domain" description="CusB-like beta-barrel" evidence="4">
    <location>
        <begin position="232"/>
        <end position="303"/>
    </location>
</feature>
<dbReference type="OrthoDB" id="194002at2"/>
<keyword evidence="2" id="KW-0175">Coiled coil</keyword>
<name>A0A1D8AVT0_9BACT</name>
<gene>
    <name evidence="6" type="primary">macA_1</name>
    <name evidence="6" type="ORF">Verru16b_02077</name>
</gene>
<dbReference type="NCBIfam" id="TIGR01730">
    <property type="entry name" value="RND_mfp"/>
    <property type="match status" value="1"/>
</dbReference>
<feature type="transmembrane region" description="Helical" evidence="3">
    <location>
        <begin position="12"/>
        <end position="30"/>
    </location>
</feature>
<dbReference type="Gene3D" id="2.40.30.170">
    <property type="match status" value="1"/>
</dbReference>
<dbReference type="Pfam" id="PF25967">
    <property type="entry name" value="RND-MFP_C"/>
    <property type="match status" value="1"/>
</dbReference>
<dbReference type="RefSeq" id="WP_069962202.1">
    <property type="nucleotide sequence ID" value="NZ_CP016094.1"/>
</dbReference>
<dbReference type="AlphaFoldDB" id="A0A1D8AVT0"/>
<keyword evidence="3" id="KW-0472">Membrane</keyword>
<dbReference type="Gene3D" id="2.40.420.20">
    <property type="match status" value="1"/>
</dbReference>
<keyword evidence="3" id="KW-1133">Transmembrane helix</keyword>
<reference evidence="6 7" key="1">
    <citation type="submission" date="2016-06" db="EMBL/GenBank/DDBJ databases">
        <title>Three novel species with peptidoglycan cell walls form the new genus Lacunisphaera gen. nov. in the family Opitutaceae of the verrucomicrobial subdivision 4.</title>
        <authorList>
            <person name="Rast P."/>
            <person name="Gloeckner I."/>
            <person name="Jogler M."/>
            <person name="Boedeker C."/>
            <person name="Jeske O."/>
            <person name="Wiegand S."/>
            <person name="Reinhardt R."/>
            <person name="Schumann P."/>
            <person name="Rohde M."/>
            <person name="Spring S."/>
            <person name="Gloeckner F.O."/>
            <person name="Jogler C."/>
        </authorList>
    </citation>
    <scope>NUCLEOTIDE SEQUENCE [LARGE SCALE GENOMIC DNA]</scope>
    <source>
        <strain evidence="6 7">IG16b</strain>
    </source>
</reference>
<keyword evidence="3" id="KW-0812">Transmembrane</keyword>
<evidence type="ECO:0000259" key="4">
    <source>
        <dbReference type="Pfam" id="PF25954"/>
    </source>
</evidence>
<evidence type="ECO:0000259" key="5">
    <source>
        <dbReference type="Pfam" id="PF25967"/>
    </source>
</evidence>
<dbReference type="GO" id="GO:1990281">
    <property type="term" value="C:efflux pump complex"/>
    <property type="evidence" value="ECO:0007669"/>
    <property type="project" value="TreeGrafter"/>
</dbReference>